<dbReference type="KEGG" id="nai:NECAME_18751"/>
<name>W2SUW8_NECAM</name>
<dbReference type="AlphaFoldDB" id="W2SUW8"/>
<dbReference type="Proteomes" id="UP000053676">
    <property type="component" value="Unassembled WGS sequence"/>
</dbReference>
<evidence type="ECO:0000313" key="1">
    <source>
        <dbReference type="EMBL" id="ETN72631.1"/>
    </source>
</evidence>
<gene>
    <name evidence="1" type="ORF">NECAME_18751</name>
</gene>
<accession>W2SUW8</accession>
<dbReference type="EMBL" id="KI663588">
    <property type="protein sequence ID" value="ETN72631.1"/>
    <property type="molecule type" value="Genomic_DNA"/>
</dbReference>
<protein>
    <submittedName>
        <fullName evidence="1">Uncharacterized protein</fullName>
    </submittedName>
</protein>
<keyword evidence="2" id="KW-1185">Reference proteome</keyword>
<proteinExistence type="predicted"/>
<evidence type="ECO:0000313" key="2">
    <source>
        <dbReference type="Proteomes" id="UP000053676"/>
    </source>
</evidence>
<organism evidence="1 2">
    <name type="scientific">Necator americanus</name>
    <name type="common">Human hookworm</name>
    <dbReference type="NCBI Taxonomy" id="51031"/>
    <lineage>
        <taxon>Eukaryota</taxon>
        <taxon>Metazoa</taxon>
        <taxon>Ecdysozoa</taxon>
        <taxon>Nematoda</taxon>
        <taxon>Chromadorea</taxon>
        <taxon>Rhabditida</taxon>
        <taxon>Rhabditina</taxon>
        <taxon>Rhabditomorpha</taxon>
        <taxon>Strongyloidea</taxon>
        <taxon>Ancylostomatidae</taxon>
        <taxon>Bunostominae</taxon>
        <taxon>Necator</taxon>
    </lineage>
</organism>
<reference evidence="2" key="1">
    <citation type="journal article" date="2014" name="Nat. Genet.">
        <title>Genome of the human hookworm Necator americanus.</title>
        <authorList>
            <person name="Tang Y.T."/>
            <person name="Gao X."/>
            <person name="Rosa B.A."/>
            <person name="Abubucker S."/>
            <person name="Hallsworth-Pepin K."/>
            <person name="Martin J."/>
            <person name="Tyagi R."/>
            <person name="Heizer E."/>
            <person name="Zhang X."/>
            <person name="Bhonagiri-Palsikar V."/>
            <person name="Minx P."/>
            <person name="Warren W.C."/>
            <person name="Wang Q."/>
            <person name="Zhan B."/>
            <person name="Hotez P.J."/>
            <person name="Sternberg P.W."/>
            <person name="Dougall A."/>
            <person name="Gaze S.T."/>
            <person name="Mulvenna J."/>
            <person name="Sotillo J."/>
            <person name="Ranganathan S."/>
            <person name="Rabelo E.M."/>
            <person name="Wilson R.K."/>
            <person name="Felgner P.L."/>
            <person name="Bethony J."/>
            <person name="Hawdon J.M."/>
            <person name="Gasser R.B."/>
            <person name="Loukas A."/>
            <person name="Mitreva M."/>
        </authorList>
    </citation>
    <scope>NUCLEOTIDE SEQUENCE [LARGE SCALE GENOMIC DNA]</scope>
</reference>
<sequence length="61" mass="6988">MRTQLRISNMNGRQRIQYSKKTAYVNRYQVSNYKTSSPNTVRAKPIRVRSAFAFGCGSPDS</sequence>